<sequence>MIFKIRIWFRYFQKGDQEKDLEDYEIEALSVHDAFKKIKKKHFDGYNAKPFKYGQVINNEVYTWYTPFSVNIKDENFDLPWSKLNIEY</sequence>
<dbReference type="Proteomes" id="UP000222640">
    <property type="component" value="Segment"/>
</dbReference>
<dbReference type="EMBL" id="KY951963">
    <property type="protein sequence ID" value="ASD51624.1"/>
    <property type="molecule type" value="Genomic_DNA"/>
</dbReference>
<reference evidence="1 2" key="1">
    <citation type="submission" date="2017-04" db="EMBL/GenBank/DDBJ databases">
        <title>Long-term genomic coevolution of host-parasite interaction in the natural environment.</title>
        <authorList>
            <person name="Laanto E."/>
            <person name="Hoikkala V."/>
            <person name="Ravantti J."/>
            <person name="Sundberg L.-R."/>
        </authorList>
    </citation>
    <scope>NUCLEOTIDE SEQUENCE [LARGE SCALE GENOMIC DNA]</scope>
</reference>
<name>A0A218M4R4_9CAUD</name>
<organism evidence="1 2">
    <name type="scientific">Flavobacterium phage FCV-3</name>
    <dbReference type="NCBI Taxonomy" id="1983586"/>
    <lineage>
        <taxon>Viruses</taxon>
        <taxon>Duplodnaviria</taxon>
        <taxon>Heunggongvirae</taxon>
        <taxon>Uroviricota</taxon>
        <taxon>Caudoviricetes</taxon>
        <taxon>Ficleduovirus</taxon>
        <taxon>Ficleduovirus FCV1</taxon>
    </lineage>
</organism>
<proteinExistence type="predicted"/>
<evidence type="ECO:0000313" key="1">
    <source>
        <dbReference type="EMBL" id="ASD51624.1"/>
    </source>
</evidence>
<evidence type="ECO:0000313" key="2">
    <source>
        <dbReference type="Proteomes" id="UP000222640"/>
    </source>
</evidence>
<accession>A0A218M4R4</accession>
<protein>
    <submittedName>
        <fullName evidence="1">Uncharacterized protein</fullName>
    </submittedName>
</protein>